<proteinExistence type="predicted"/>
<name>A0ABV0PM12_9TELE</name>
<organism evidence="1 2">
    <name type="scientific">Goodea atripinnis</name>
    <dbReference type="NCBI Taxonomy" id="208336"/>
    <lineage>
        <taxon>Eukaryota</taxon>
        <taxon>Metazoa</taxon>
        <taxon>Chordata</taxon>
        <taxon>Craniata</taxon>
        <taxon>Vertebrata</taxon>
        <taxon>Euteleostomi</taxon>
        <taxon>Actinopterygii</taxon>
        <taxon>Neopterygii</taxon>
        <taxon>Teleostei</taxon>
        <taxon>Neoteleostei</taxon>
        <taxon>Acanthomorphata</taxon>
        <taxon>Ovalentaria</taxon>
        <taxon>Atherinomorphae</taxon>
        <taxon>Cyprinodontiformes</taxon>
        <taxon>Goodeidae</taxon>
        <taxon>Goodea</taxon>
    </lineage>
</organism>
<protein>
    <submittedName>
        <fullName evidence="1">Uncharacterized protein</fullName>
    </submittedName>
</protein>
<evidence type="ECO:0000313" key="2">
    <source>
        <dbReference type="Proteomes" id="UP001476798"/>
    </source>
</evidence>
<evidence type="ECO:0000313" key="1">
    <source>
        <dbReference type="EMBL" id="MEQ2184494.1"/>
    </source>
</evidence>
<comment type="caution">
    <text evidence="1">The sequence shown here is derived from an EMBL/GenBank/DDBJ whole genome shotgun (WGS) entry which is preliminary data.</text>
</comment>
<keyword evidence="2" id="KW-1185">Reference proteome</keyword>
<accession>A0ABV0PM12</accession>
<sequence>MAARGYAVAMDAVPWSRVAGAASAKLDGVGLDAALSWKLTAVMELTMTEICA</sequence>
<reference evidence="1 2" key="1">
    <citation type="submission" date="2021-06" db="EMBL/GenBank/DDBJ databases">
        <authorList>
            <person name="Palmer J.M."/>
        </authorList>
    </citation>
    <scope>NUCLEOTIDE SEQUENCE [LARGE SCALE GENOMIC DNA]</scope>
    <source>
        <strain evidence="1 2">GA_2019</strain>
        <tissue evidence="1">Muscle</tissue>
    </source>
</reference>
<gene>
    <name evidence="1" type="ORF">GOODEAATRI_008499</name>
</gene>
<dbReference type="EMBL" id="JAHRIO010080418">
    <property type="protein sequence ID" value="MEQ2184494.1"/>
    <property type="molecule type" value="Genomic_DNA"/>
</dbReference>
<dbReference type="Proteomes" id="UP001476798">
    <property type="component" value="Unassembled WGS sequence"/>
</dbReference>